<protein>
    <submittedName>
        <fullName evidence="1">Uncharacterized protein</fullName>
    </submittedName>
</protein>
<evidence type="ECO:0000313" key="1">
    <source>
        <dbReference type="EMBL" id="QHU18250.1"/>
    </source>
</evidence>
<dbReference type="EMBL" id="MN740926">
    <property type="protein sequence ID" value="QHU18250.1"/>
    <property type="molecule type" value="Genomic_DNA"/>
</dbReference>
<proteinExistence type="predicted"/>
<sequence length="180" mass="19809">MNLKSPTEIILFGLLIMALTYAFVKGGKQVVIMPPSVGQGQGQQAPIIIQQQSGDDRYTRAPRPQRMWDAPLEIPTRGVLDSIPSRGPPESYQQMGVLTGDDGKVLPLYGRRVAPRSDFFNYYTRTDTYNPVALPIKVGKRDCQDSVGCSEVFNGDNVKMSATGETAKVTLYGFDGPRYS</sequence>
<dbReference type="InterPro" id="IPR043929">
    <property type="entry name" value="DUF5755"/>
</dbReference>
<accession>A0A6C0KNH7</accession>
<dbReference type="AlphaFoldDB" id="A0A6C0KNH7"/>
<reference evidence="1" key="1">
    <citation type="journal article" date="2020" name="Nature">
        <title>Giant virus diversity and host interactions through global metagenomics.</title>
        <authorList>
            <person name="Schulz F."/>
            <person name="Roux S."/>
            <person name="Paez-Espino D."/>
            <person name="Jungbluth S."/>
            <person name="Walsh D.A."/>
            <person name="Denef V.J."/>
            <person name="McMahon K.D."/>
            <person name="Konstantinidis K.T."/>
            <person name="Eloe-Fadrosh E.A."/>
            <person name="Kyrpides N.C."/>
            <person name="Woyke T."/>
        </authorList>
    </citation>
    <scope>NUCLEOTIDE SEQUENCE</scope>
    <source>
        <strain evidence="1">GVMAG-S-3300013006-138</strain>
    </source>
</reference>
<dbReference type="Pfam" id="PF19059">
    <property type="entry name" value="DUF5755"/>
    <property type="match status" value="1"/>
</dbReference>
<name>A0A6C0KNH7_9ZZZZ</name>
<organism evidence="1">
    <name type="scientific">viral metagenome</name>
    <dbReference type="NCBI Taxonomy" id="1070528"/>
    <lineage>
        <taxon>unclassified sequences</taxon>
        <taxon>metagenomes</taxon>
        <taxon>organismal metagenomes</taxon>
    </lineage>
</organism>